<gene>
    <name evidence="1" type="ordered locus">RPE_4347</name>
</gene>
<proteinExistence type="predicted"/>
<accession>Q07IG3</accession>
<organism evidence="1">
    <name type="scientific">Rhodopseudomonas palustris (strain BisA53)</name>
    <dbReference type="NCBI Taxonomy" id="316055"/>
    <lineage>
        <taxon>Bacteria</taxon>
        <taxon>Pseudomonadati</taxon>
        <taxon>Pseudomonadota</taxon>
        <taxon>Alphaproteobacteria</taxon>
        <taxon>Hyphomicrobiales</taxon>
        <taxon>Nitrobacteraceae</taxon>
        <taxon>Rhodopseudomonas</taxon>
    </lineage>
</organism>
<sequence>MPLLRRKYLLLQIDHHTISNCSIVYVFESLCHIHGCLEGAQTTDCFGNDHATFSAIGENTVESNCQTECTSCRTNNKTCNVGRESA</sequence>
<evidence type="ECO:0000313" key="1">
    <source>
        <dbReference type="EMBL" id="ABJ08271.1"/>
    </source>
</evidence>
<name>Q07IG3_RHOP5</name>
<reference evidence="1" key="1">
    <citation type="submission" date="2006-09" db="EMBL/GenBank/DDBJ databases">
        <title>Complete sequence of Rhodopseudomonas palustris BisA53.</title>
        <authorList>
            <consortium name="US DOE Joint Genome Institute"/>
            <person name="Copeland A."/>
            <person name="Lucas S."/>
            <person name="Lapidus A."/>
            <person name="Barry K."/>
            <person name="Detter J.C."/>
            <person name="Glavina del Rio T."/>
            <person name="Hammon N."/>
            <person name="Israni S."/>
            <person name="Dalin E."/>
            <person name="Tice H."/>
            <person name="Pitluck S."/>
            <person name="Chain P."/>
            <person name="Malfatti S."/>
            <person name="Shin M."/>
            <person name="Vergez L."/>
            <person name="Schmutz J."/>
            <person name="Larimer F."/>
            <person name="Land M."/>
            <person name="Hauser L."/>
            <person name="Pelletier D.A."/>
            <person name="Kyrpides N."/>
            <person name="Kim E."/>
            <person name="Harwood C.S."/>
            <person name="Oda Y."/>
            <person name="Richardson P."/>
        </authorList>
    </citation>
    <scope>NUCLEOTIDE SEQUENCE [LARGE SCALE GENOMIC DNA]</scope>
    <source>
        <strain evidence="1">BisA53</strain>
    </source>
</reference>
<dbReference type="KEGG" id="rpe:RPE_4347"/>
<protein>
    <submittedName>
        <fullName evidence="1">Uncharacterized protein</fullName>
    </submittedName>
</protein>
<dbReference type="HOGENOM" id="CLU_2495852_0_0_5"/>
<dbReference type="AlphaFoldDB" id="Q07IG3"/>
<dbReference type="EMBL" id="CP000463">
    <property type="protein sequence ID" value="ABJ08271.1"/>
    <property type="molecule type" value="Genomic_DNA"/>
</dbReference>